<dbReference type="PANTHER" id="PTHR30510">
    <property type="entry name" value="UPF0229 PROTEIN YEAH"/>
    <property type="match status" value="1"/>
</dbReference>
<dbReference type="Proteomes" id="UP000294887">
    <property type="component" value="Unassembled WGS sequence"/>
</dbReference>
<dbReference type="NCBIfam" id="NF003707">
    <property type="entry name" value="PRK05325.1-2"/>
    <property type="match status" value="1"/>
</dbReference>
<dbReference type="EMBL" id="SMFQ01000002">
    <property type="protein sequence ID" value="TCJ89023.1"/>
    <property type="molecule type" value="Genomic_DNA"/>
</dbReference>
<dbReference type="NCBIfam" id="NF003708">
    <property type="entry name" value="PRK05325.1-3"/>
    <property type="match status" value="1"/>
</dbReference>
<evidence type="ECO:0000313" key="4">
    <source>
        <dbReference type="Proteomes" id="UP000294887"/>
    </source>
</evidence>
<evidence type="ECO:0000256" key="1">
    <source>
        <dbReference type="HAMAP-Rule" id="MF_01232"/>
    </source>
</evidence>
<dbReference type="AlphaFoldDB" id="A0A4R1F578"/>
<sequence length="430" mass="49591">MSSYIVDRRLNSKNKSTVNRQRFLKRYRKQIRKAVSDAVNERKLEDMENGDSISIPKKDLSEPVFSHGKGGNQNIVHPGNKDFVVGDRFKRPEGGEGGSGEGEASDSGEGEDEFVFQISQEEFLEFMFEDLALPNMIKLQLSTDDSFSYKRAGISEVGSPNQVNVVRSLRSAQARRIALGGKKRRKRRELREELAEFLEATPKPYDEEQKKKKLLLEDEIASLTARLDALPYIDEFDLKFNLRVKIPQPSPKAVMFCVLDVSGSMTQEIKDTAKRFFYLLYLFLHRSYEKIDVVFIRHHTKAEEVSEEDFFYSRETGGTVVSSALELMNEIIKERYPADQWNIYGAQASDGDNWQNDTAKCHELMTQQILPAVQYFTYIEIGEQDPQELWRLYTDLKESFSDSFALSKVRNNSEIFPVFRELFKKEGLRT</sequence>
<dbReference type="InterPro" id="IPR006698">
    <property type="entry name" value="UPF0229"/>
</dbReference>
<keyword evidence="4" id="KW-1185">Reference proteome</keyword>
<reference evidence="3 4" key="1">
    <citation type="submission" date="2019-03" db="EMBL/GenBank/DDBJ databases">
        <title>Genomic Encyclopedia of Type Strains, Phase IV (KMG-IV): sequencing the most valuable type-strain genomes for metagenomic binning, comparative biology and taxonomic classification.</title>
        <authorList>
            <person name="Goeker M."/>
        </authorList>
    </citation>
    <scope>NUCLEOTIDE SEQUENCE [LARGE SCALE GENOMIC DNA]</scope>
    <source>
        <strain evidence="3 4">DSM 24830</strain>
    </source>
</reference>
<comment type="caution">
    <text evidence="3">The sequence shown here is derived from an EMBL/GenBank/DDBJ whole genome shotgun (WGS) entry which is preliminary data.</text>
</comment>
<dbReference type="PANTHER" id="PTHR30510:SF2">
    <property type="entry name" value="UPF0229 PROTEIN YEAH"/>
    <property type="match status" value="1"/>
</dbReference>
<evidence type="ECO:0000313" key="3">
    <source>
        <dbReference type="EMBL" id="TCJ89023.1"/>
    </source>
</evidence>
<accession>A0A4R1F578</accession>
<dbReference type="RefSeq" id="WP_131904682.1">
    <property type="nucleotide sequence ID" value="NZ_BAAAFU010000008.1"/>
</dbReference>
<feature type="compositionally biased region" description="Basic and acidic residues" evidence="2">
    <location>
        <begin position="84"/>
        <end position="94"/>
    </location>
</feature>
<proteinExistence type="inferred from homology"/>
<name>A0A4R1F578_9GAMM</name>
<feature type="region of interest" description="Disordered" evidence="2">
    <location>
        <begin position="67"/>
        <end position="110"/>
    </location>
</feature>
<organism evidence="3 4">
    <name type="scientific">Cocleimonas flava</name>
    <dbReference type="NCBI Taxonomy" id="634765"/>
    <lineage>
        <taxon>Bacteria</taxon>
        <taxon>Pseudomonadati</taxon>
        <taxon>Pseudomonadota</taxon>
        <taxon>Gammaproteobacteria</taxon>
        <taxon>Thiotrichales</taxon>
        <taxon>Thiotrichaceae</taxon>
        <taxon>Cocleimonas</taxon>
    </lineage>
</organism>
<dbReference type="Pfam" id="PF04285">
    <property type="entry name" value="DUF444"/>
    <property type="match status" value="1"/>
</dbReference>
<evidence type="ECO:0000256" key="2">
    <source>
        <dbReference type="SAM" id="MobiDB-lite"/>
    </source>
</evidence>
<protein>
    <recommendedName>
        <fullName evidence="1">UPF0229 protein EV695_0884</fullName>
    </recommendedName>
</protein>
<dbReference type="OrthoDB" id="9788289at2"/>
<comment type="similarity">
    <text evidence="1">Belongs to the UPF0229 family.</text>
</comment>
<dbReference type="HAMAP" id="MF_01232">
    <property type="entry name" value="UPF0229"/>
    <property type="match status" value="1"/>
</dbReference>
<gene>
    <name evidence="3" type="ORF">EV695_0884</name>
</gene>